<protein>
    <submittedName>
        <fullName evidence="1">Uncharacterized protein</fullName>
    </submittedName>
</protein>
<dbReference type="EMBL" id="CABVIH010000034">
    <property type="protein sequence ID" value="VVP53083.1"/>
    <property type="molecule type" value="Genomic_DNA"/>
</dbReference>
<dbReference type="AlphaFoldDB" id="A0A5E7Q223"/>
<dbReference type="Proteomes" id="UP000375525">
    <property type="component" value="Unassembled WGS sequence"/>
</dbReference>
<dbReference type="OrthoDB" id="6992568at2"/>
<gene>
    <name evidence="1" type="ORF">PS880_05482</name>
</gene>
<reference evidence="1 2" key="1">
    <citation type="submission" date="2019-09" db="EMBL/GenBank/DDBJ databases">
        <authorList>
            <person name="Chandra G."/>
            <person name="Truman W A."/>
        </authorList>
    </citation>
    <scope>NUCLEOTIDE SEQUENCE [LARGE SCALE GENOMIC DNA]</scope>
    <source>
        <strain evidence="1">PS880</strain>
    </source>
</reference>
<sequence>MNATTQNISSIAETLKARKAHLTGLLKIVDTTFGKSTVIQKLTISAIKAEMRLIEKKLK</sequence>
<evidence type="ECO:0000313" key="2">
    <source>
        <dbReference type="Proteomes" id="UP000375525"/>
    </source>
</evidence>
<proteinExistence type="predicted"/>
<name>A0A5E7Q223_PSEFL</name>
<accession>A0A5E7Q223</accession>
<evidence type="ECO:0000313" key="1">
    <source>
        <dbReference type="EMBL" id="VVP53083.1"/>
    </source>
</evidence>
<organism evidence="1 2">
    <name type="scientific">Pseudomonas fluorescens</name>
    <dbReference type="NCBI Taxonomy" id="294"/>
    <lineage>
        <taxon>Bacteria</taxon>
        <taxon>Pseudomonadati</taxon>
        <taxon>Pseudomonadota</taxon>
        <taxon>Gammaproteobacteria</taxon>
        <taxon>Pseudomonadales</taxon>
        <taxon>Pseudomonadaceae</taxon>
        <taxon>Pseudomonas</taxon>
    </lineage>
</organism>
<dbReference type="RefSeq" id="WP_150782247.1">
    <property type="nucleotide sequence ID" value="NZ_CABVIH010000034.1"/>
</dbReference>